<dbReference type="Gramene" id="Jr04_04710_p1">
    <property type="protein sequence ID" value="cds.Jr04_04710_p1"/>
    <property type="gene ID" value="Jr04_04710"/>
</dbReference>
<gene>
    <name evidence="2" type="ORF">F2P56_008610</name>
</gene>
<feature type="domain" description="F-box/LRR-repeat protein 15/At3g58940/PEG3-like LRR" evidence="1">
    <location>
        <begin position="11"/>
        <end position="81"/>
    </location>
</feature>
<proteinExistence type="predicted"/>
<dbReference type="PANTHER" id="PTHR38926:SF2">
    <property type="entry name" value="F-BOX_LRR-REPEAT PROTEIN 21-RELATED"/>
    <property type="match status" value="1"/>
</dbReference>
<reference evidence="2" key="2">
    <citation type="submission" date="2020-03" db="EMBL/GenBank/DDBJ databases">
        <title>Walnut 2.0.</title>
        <authorList>
            <person name="Marrano A."/>
            <person name="Britton M."/>
            <person name="Zimin A.V."/>
            <person name="Zaini P.A."/>
            <person name="Workman R."/>
            <person name="Puiu D."/>
            <person name="Bianco L."/>
            <person name="Allen B.J."/>
            <person name="Troggio M."/>
            <person name="Leslie C.A."/>
            <person name="Timp W."/>
            <person name="Dendekar A."/>
            <person name="Salzberg S.L."/>
            <person name="Neale D.B."/>
        </authorList>
    </citation>
    <scope>NUCLEOTIDE SEQUENCE</scope>
    <source>
        <tissue evidence="2">Leaves</tissue>
    </source>
</reference>
<dbReference type="Pfam" id="PF24758">
    <property type="entry name" value="LRR_At5g56370"/>
    <property type="match status" value="1"/>
</dbReference>
<dbReference type="Gene3D" id="3.80.10.10">
    <property type="entry name" value="Ribonuclease Inhibitor"/>
    <property type="match status" value="1"/>
</dbReference>
<dbReference type="PANTHER" id="PTHR38926">
    <property type="entry name" value="F-BOX DOMAIN CONTAINING PROTEIN, EXPRESSED"/>
    <property type="match status" value="1"/>
</dbReference>
<dbReference type="EMBL" id="LIHL02000004">
    <property type="protein sequence ID" value="KAF5471843.1"/>
    <property type="molecule type" value="Genomic_DNA"/>
</dbReference>
<evidence type="ECO:0000259" key="1">
    <source>
        <dbReference type="Pfam" id="PF24758"/>
    </source>
</evidence>
<dbReference type="InterPro" id="IPR032675">
    <property type="entry name" value="LRR_dom_sf"/>
</dbReference>
<organism evidence="2 3">
    <name type="scientific">Juglans regia</name>
    <name type="common">English walnut</name>
    <dbReference type="NCBI Taxonomy" id="51240"/>
    <lineage>
        <taxon>Eukaryota</taxon>
        <taxon>Viridiplantae</taxon>
        <taxon>Streptophyta</taxon>
        <taxon>Embryophyta</taxon>
        <taxon>Tracheophyta</taxon>
        <taxon>Spermatophyta</taxon>
        <taxon>Magnoliopsida</taxon>
        <taxon>eudicotyledons</taxon>
        <taxon>Gunneridae</taxon>
        <taxon>Pentapetalae</taxon>
        <taxon>rosids</taxon>
        <taxon>fabids</taxon>
        <taxon>Fagales</taxon>
        <taxon>Juglandaceae</taxon>
        <taxon>Juglans</taxon>
    </lineage>
</organism>
<dbReference type="Proteomes" id="UP000619265">
    <property type="component" value="Unassembled WGS sequence"/>
</dbReference>
<evidence type="ECO:0000313" key="3">
    <source>
        <dbReference type="Proteomes" id="UP000619265"/>
    </source>
</evidence>
<dbReference type="SUPFAM" id="SSF52047">
    <property type="entry name" value="RNI-like"/>
    <property type="match status" value="1"/>
</dbReference>
<dbReference type="AlphaFoldDB" id="A0A834D171"/>
<dbReference type="Pfam" id="PF13516">
    <property type="entry name" value="LRR_6"/>
    <property type="match status" value="1"/>
</dbReference>
<dbReference type="InterPro" id="IPR001611">
    <property type="entry name" value="Leu-rich_rpt"/>
</dbReference>
<protein>
    <recommendedName>
        <fullName evidence="1">F-box/LRR-repeat protein 15/At3g58940/PEG3-like LRR domain-containing protein</fullName>
    </recommendedName>
</protein>
<comment type="caution">
    <text evidence="2">The sequence shown here is derived from an EMBL/GenBank/DDBJ whole genome shotgun (WGS) entry which is preliminary data.</text>
</comment>
<reference evidence="2" key="1">
    <citation type="submission" date="2015-10" db="EMBL/GenBank/DDBJ databases">
        <authorList>
            <person name="Martinez-Garcia P.J."/>
            <person name="Crepeau M.W."/>
            <person name="Puiu D."/>
            <person name="Gonzalez-Ibeas D."/>
            <person name="Whalen J."/>
            <person name="Stevens K."/>
            <person name="Paul R."/>
            <person name="Butterfield T."/>
            <person name="Britton M."/>
            <person name="Reagan R."/>
            <person name="Chakraborty S."/>
            <person name="Walawage S.L."/>
            <person name="Vasquez-Gross H.A."/>
            <person name="Cardeno C."/>
            <person name="Famula R."/>
            <person name="Pratt K."/>
            <person name="Kuruganti S."/>
            <person name="Aradhya M.K."/>
            <person name="Leslie C.A."/>
            <person name="Dandekar A.M."/>
            <person name="Salzberg S.L."/>
            <person name="Wegrzyn J.L."/>
            <person name="Langley C.H."/>
            <person name="Neale D.B."/>
        </authorList>
    </citation>
    <scope>NUCLEOTIDE SEQUENCE</scope>
    <source>
        <tissue evidence="2">Leaves</tissue>
    </source>
</reference>
<name>A0A834D171_JUGRE</name>
<evidence type="ECO:0000313" key="2">
    <source>
        <dbReference type="EMBL" id="KAF5471843.1"/>
    </source>
</evidence>
<accession>A0A834D171</accession>
<sequence>MRYGMHMQKSSSQVRRLRLVCCYNISGEGLSEVAAKLPLLEDLEISYGSLSKEPLEAVVSCCPHLKSFKFNSQGYRRPHIECDEEAIAIAENMSELRHLQLFGNKLTNDGFKAILDGCHHLESLDLRQCFNVNLTGNLGRRCAERIKDLRSPCDSIDDYEFNAELHDTRSFMTTPLGSWTLIPDLLMVTMGMNSQAMMIAMPRILVILKISAENF</sequence>
<dbReference type="InterPro" id="IPR055411">
    <property type="entry name" value="LRR_FXL15/At3g58940/PEG3-like"/>
</dbReference>